<evidence type="ECO:0000313" key="1">
    <source>
        <dbReference type="EMBL" id="MCI34109.1"/>
    </source>
</evidence>
<protein>
    <submittedName>
        <fullName evidence="1">Putative ribonuclease H protein</fullName>
    </submittedName>
</protein>
<comment type="caution">
    <text evidence="1">The sequence shown here is derived from an EMBL/GenBank/DDBJ whole genome shotgun (WGS) entry which is preliminary data.</text>
</comment>
<proteinExistence type="predicted"/>
<dbReference type="AlphaFoldDB" id="A0A392RCY1"/>
<reference evidence="1 2" key="1">
    <citation type="journal article" date="2018" name="Front. Plant Sci.">
        <title>Red Clover (Trifolium pratense) and Zigzag Clover (T. medium) - A Picture of Genomic Similarities and Differences.</title>
        <authorList>
            <person name="Dluhosova J."/>
            <person name="Istvanek J."/>
            <person name="Nedelnik J."/>
            <person name="Repkova J."/>
        </authorList>
    </citation>
    <scope>NUCLEOTIDE SEQUENCE [LARGE SCALE GENOMIC DNA]</scope>
    <source>
        <strain evidence="2">cv. 10/8</strain>
        <tissue evidence="1">Leaf</tissue>
    </source>
</reference>
<dbReference type="PANTHER" id="PTHR33116:SF78">
    <property type="entry name" value="OS12G0587133 PROTEIN"/>
    <property type="match status" value="1"/>
</dbReference>
<evidence type="ECO:0000313" key="2">
    <source>
        <dbReference type="Proteomes" id="UP000265520"/>
    </source>
</evidence>
<name>A0A392RCY1_9FABA</name>
<dbReference type="Proteomes" id="UP000265520">
    <property type="component" value="Unassembled WGS sequence"/>
</dbReference>
<dbReference type="EMBL" id="LXQA010210588">
    <property type="protein sequence ID" value="MCI34109.1"/>
    <property type="molecule type" value="Genomic_DNA"/>
</dbReference>
<keyword evidence="2" id="KW-1185">Reference proteome</keyword>
<sequence length="114" mass="13010">MWKASHLSFAGRVTLAKSVVEAIPTYPMMSSLVPKACLDEIQRVQRNFIWGDTENKRKFHAIGWDKIAVPKWMGGLGMRKLDVMNKACLSKLSWKLQSGSSDLWCHVLRGKYSR</sequence>
<organism evidence="1 2">
    <name type="scientific">Trifolium medium</name>
    <dbReference type="NCBI Taxonomy" id="97028"/>
    <lineage>
        <taxon>Eukaryota</taxon>
        <taxon>Viridiplantae</taxon>
        <taxon>Streptophyta</taxon>
        <taxon>Embryophyta</taxon>
        <taxon>Tracheophyta</taxon>
        <taxon>Spermatophyta</taxon>
        <taxon>Magnoliopsida</taxon>
        <taxon>eudicotyledons</taxon>
        <taxon>Gunneridae</taxon>
        <taxon>Pentapetalae</taxon>
        <taxon>rosids</taxon>
        <taxon>fabids</taxon>
        <taxon>Fabales</taxon>
        <taxon>Fabaceae</taxon>
        <taxon>Papilionoideae</taxon>
        <taxon>50 kb inversion clade</taxon>
        <taxon>NPAAA clade</taxon>
        <taxon>Hologalegina</taxon>
        <taxon>IRL clade</taxon>
        <taxon>Trifolieae</taxon>
        <taxon>Trifolium</taxon>
    </lineage>
</organism>
<accession>A0A392RCY1</accession>
<dbReference type="PANTHER" id="PTHR33116">
    <property type="entry name" value="REVERSE TRANSCRIPTASE ZINC-BINDING DOMAIN-CONTAINING PROTEIN-RELATED-RELATED"/>
    <property type="match status" value="1"/>
</dbReference>